<accession>A0ABU8M0Z6</accession>
<evidence type="ECO:0000313" key="3">
    <source>
        <dbReference type="Proteomes" id="UP001369736"/>
    </source>
</evidence>
<proteinExistence type="predicted"/>
<keyword evidence="3" id="KW-1185">Reference proteome</keyword>
<evidence type="ECO:0008006" key="4">
    <source>
        <dbReference type="Google" id="ProtNLM"/>
    </source>
</evidence>
<gene>
    <name evidence="2" type="ORF">WCD58_07720</name>
</gene>
<organism evidence="2 3">
    <name type="scientific">Actinomycetospora flava</name>
    <dbReference type="NCBI Taxonomy" id="3129232"/>
    <lineage>
        <taxon>Bacteria</taxon>
        <taxon>Bacillati</taxon>
        <taxon>Actinomycetota</taxon>
        <taxon>Actinomycetes</taxon>
        <taxon>Pseudonocardiales</taxon>
        <taxon>Pseudonocardiaceae</taxon>
        <taxon>Actinomycetospora</taxon>
    </lineage>
</organism>
<feature type="region of interest" description="Disordered" evidence="1">
    <location>
        <begin position="1"/>
        <end position="43"/>
    </location>
</feature>
<reference evidence="2 3" key="1">
    <citation type="submission" date="2024-03" db="EMBL/GenBank/DDBJ databases">
        <title>Actinomycetospora sp. OC33-EN07, a novel actinomycete isolated from wild orchid (Aerides multiflora).</title>
        <authorList>
            <person name="Suriyachadkun C."/>
        </authorList>
    </citation>
    <scope>NUCLEOTIDE SEQUENCE [LARGE SCALE GENOMIC DNA]</scope>
    <source>
        <strain evidence="2 3">OC33-EN07</strain>
    </source>
</reference>
<dbReference type="EMBL" id="JBBEGM010000002">
    <property type="protein sequence ID" value="MEJ2861039.1"/>
    <property type="molecule type" value="Genomic_DNA"/>
</dbReference>
<feature type="compositionally biased region" description="Basic residues" evidence="1">
    <location>
        <begin position="55"/>
        <end position="66"/>
    </location>
</feature>
<dbReference type="RefSeq" id="WP_337701277.1">
    <property type="nucleotide sequence ID" value="NZ_JBBEGM010000002.1"/>
</dbReference>
<feature type="compositionally biased region" description="Pro residues" evidence="1">
    <location>
        <begin position="1"/>
        <end position="28"/>
    </location>
</feature>
<sequence length="163" mass="18062">MTEPWGQPPPPGPPPGPPPPPPPPPGPPVVEQHVHHHHHEEEEGFLEELFDRDDHRHRTGGHRPRHGGGGGGGDVLHQRIRARYGRTMDVGDVLAWLDFRVTELHAAVLEGERHPSRVPGSPVRMSGLDALLNTDATAFRTLTELGARMDRIEEKLDRLLAKE</sequence>
<dbReference type="Proteomes" id="UP001369736">
    <property type="component" value="Unassembled WGS sequence"/>
</dbReference>
<name>A0ABU8M0Z6_9PSEU</name>
<protein>
    <recommendedName>
        <fullName evidence="4">DivIVA domain-containing protein</fullName>
    </recommendedName>
</protein>
<evidence type="ECO:0000256" key="1">
    <source>
        <dbReference type="SAM" id="MobiDB-lite"/>
    </source>
</evidence>
<feature type="region of interest" description="Disordered" evidence="1">
    <location>
        <begin position="55"/>
        <end position="74"/>
    </location>
</feature>
<comment type="caution">
    <text evidence="2">The sequence shown here is derived from an EMBL/GenBank/DDBJ whole genome shotgun (WGS) entry which is preliminary data.</text>
</comment>
<evidence type="ECO:0000313" key="2">
    <source>
        <dbReference type="EMBL" id="MEJ2861039.1"/>
    </source>
</evidence>